<feature type="transmembrane region" description="Helical" evidence="4">
    <location>
        <begin position="387"/>
        <end position="407"/>
    </location>
</feature>
<dbReference type="CDD" id="cd06423">
    <property type="entry name" value="CESA_like"/>
    <property type="match status" value="1"/>
</dbReference>
<evidence type="ECO:0000313" key="8">
    <source>
        <dbReference type="Proteomes" id="UP001597387"/>
    </source>
</evidence>
<comment type="caution">
    <text evidence="7">The sequence shown here is derived from an EMBL/GenBank/DDBJ whole genome shotgun (WGS) entry which is preliminary data.</text>
</comment>
<organism evidence="7 8">
    <name type="scientific">Paradesertivirga mongoliensis</name>
    <dbReference type="NCBI Taxonomy" id="2100740"/>
    <lineage>
        <taxon>Bacteria</taxon>
        <taxon>Pseudomonadati</taxon>
        <taxon>Bacteroidota</taxon>
        <taxon>Sphingobacteriia</taxon>
        <taxon>Sphingobacteriales</taxon>
        <taxon>Sphingobacteriaceae</taxon>
        <taxon>Paradesertivirga</taxon>
    </lineage>
</organism>
<keyword evidence="8" id="KW-1185">Reference proteome</keyword>
<dbReference type="InterPro" id="IPR001173">
    <property type="entry name" value="Glyco_trans_2-like"/>
</dbReference>
<evidence type="ECO:0000256" key="2">
    <source>
        <dbReference type="ARBA" id="ARBA00022676"/>
    </source>
</evidence>
<feature type="domain" description="Glycosyltransferase 2-like" evidence="6">
    <location>
        <begin position="203"/>
        <end position="363"/>
    </location>
</feature>
<keyword evidence="3" id="KW-0808">Transferase</keyword>
<reference evidence="8" key="1">
    <citation type="journal article" date="2019" name="Int. J. Syst. Evol. Microbiol.">
        <title>The Global Catalogue of Microorganisms (GCM) 10K type strain sequencing project: providing services to taxonomists for standard genome sequencing and annotation.</title>
        <authorList>
            <consortium name="The Broad Institute Genomics Platform"/>
            <consortium name="The Broad Institute Genome Sequencing Center for Infectious Disease"/>
            <person name="Wu L."/>
            <person name="Ma J."/>
        </authorList>
    </citation>
    <scope>NUCLEOTIDE SEQUENCE [LARGE SCALE GENOMIC DNA]</scope>
    <source>
        <strain evidence="8">KCTC 42217</strain>
    </source>
</reference>
<feature type="domain" description="Glycosyltransferase 2-like" evidence="5">
    <location>
        <begin position="22"/>
        <end position="177"/>
    </location>
</feature>
<gene>
    <name evidence="7" type="ORF">ACFSJU_09795</name>
</gene>
<evidence type="ECO:0000313" key="7">
    <source>
        <dbReference type="EMBL" id="MFD2162682.1"/>
    </source>
</evidence>
<dbReference type="Pfam" id="PF00535">
    <property type="entry name" value="Glycos_transf_2"/>
    <property type="match status" value="1"/>
</dbReference>
<keyword evidence="2" id="KW-0328">Glycosyltransferase</keyword>
<comment type="similarity">
    <text evidence="1">Belongs to the glycosyltransferase 2 family.</text>
</comment>
<dbReference type="Pfam" id="PF13632">
    <property type="entry name" value="Glyco_trans_2_3"/>
    <property type="match status" value="1"/>
</dbReference>
<evidence type="ECO:0000259" key="6">
    <source>
        <dbReference type="Pfam" id="PF13632"/>
    </source>
</evidence>
<name>A0ABW4ZMG1_9SPHI</name>
<protein>
    <submittedName>
        <fullName evidence="7">Glycosyltransferase family 2 protein</fullName>
    </submittedName>
</protein>
<sequence length="415" mass="47221">MRRNNYASYRELLISRHAPCVSVISPVANIQDDVVDHVRALLALQYNNFDIIVVNDGSTDNTLQNLRDFYQLEAVDFVSYEQIKTQPVQAYYKSRNLAFSKLTVIDKARGGEPDSLNAGLNASQSDLVLCIETHCVLDKNSLLKLVKPFLEEKTRVIAVGAAVHVANSGGRHKGHLLSTSFPKKLLPAFQAIEYFKSYLLERLTWSRLNGIHPISGAVGLFDKEILTECGGYSTKTSKEGFELMVRMSKYMHDNNLKYRTVYIPDPLCWIQAPARFSALSKQKNAWARGNFQTFWLHRDLFFNRKYGSLGLINFPFLFFLEGIIPLMKLLGVLVISGLVFTGQVNREYLGLLLAMIYLFAVFLSAVSVLFEERSYRPYSSLRDISKILVLIFIAPLIYHPLTVYWKIAALVRLRQ</sequence>
<proteinExistence type="inferred from homology"/>
<feature type="transmembrane region" description="Helical" evidence="4">
    <location>
        <begin position="314"/>
        <end position="342"/>
    </location>
</feature>
<evidence type="ECO:0000259" key="5">
    <source>
        <dbReference type="Pfam" id="PF00535"/>
    </source>
</evidence>
<keyword evidence="4" id="KW-0472">Membrane</keyword>
<dbReference type="PANTHER" id="PTHR43630">
    <property type="entry name" value="POLY-BETA-1,6-N-ACETYL-D-GLUCOSAMINE SYNTHASE"/>
    <property type="match status" value="1"/>
</dbReference>
<evidence type="ECO:0000256" key="4">
    <source>
        <dbReference type="SAM" id="Phobius"/>
    </source>
</evidence>
<evidence type="ECO:0000256" key="3">
    <source>
        <dbReference type="ARBA" id="ARBA00022679"/>
    </source>
</evidence>
<dbReference type="SUPFAM" id="SSF53448">
    <property type="entry name" value="Nucleotide-diphospho-sugar transferases"/>
    <property type="match status" value="1"/>
</dbReference>
<dbReference type="PANTHER" id="PTHR43630:SF1">
    <property type="entry name" value="POLY-BETA-1,6-N-ACETYL-D-GLUCOSAMINE SYNTHASE"/>
    <property type="match status" value="1"/>
</dbReference>
<keyword evidence="4" id="KW-0812">Transmembrane</keyword>
<dbReference type="RefSeq" id="WP_255903122.1">
    <property type="nucleotide sequence ID" value="NZ_JAFMZO010000003.1"/>
</dbReference>
<dbReference type="InterPro" id="IPR029044">
    <property type="entry name" value="Nucleotide-diphossugar_trans"/>
</dbReference>
<keyword evidence="4" id="KW-1133">Transmembrane helix</keyword>
<accession>A0ABW4ZMG1</accession>
<dbReference type="Gene3D" id="3.90.550.10">
    <property type="entry name" value="Spore Coat Polysaccharide Biosynthesis Protein SpsA, Chain A"/>
    <property type="match status" value="1"/>
</dbReference>
<dbReference type="EMBL" id="JBHUHZ010000001">
    <property type="protein sequence ID" value="MFD2162682.1"/>
    <property type="molecule type" value="Genomic_DNA"/>
</dbReference>
<evidence type="ECO:0000256" key="1">
    <source>
        <dbReference type="ARBA" id="ARBA00006739"/>
    </source>
</evidence>
<feature type="transmembrane region" description="Helical" evidence="4">
    <location>
        <begin position="348"/>
        <end position="366"/>
    </location>
</feature>
<dbReference type="Proteomes" id="UP001597387">
    <property type="component" value="Unassembled WGS sequence"/>
</dbReference>